<feature type="region of interest" description="Disordered" evidence="1">
    <location>
        <begin position="376"/>
        <end position="395"/>
    </location>
</feature>
<gene>
    <name evidence="2" type="ORF">NKR23_g7087</name>
</gene>
<feature type="region of interest" description="Disordered" evidence="1">
    <location>
        <begin position="279"/>
        <end position="331"/>
    </location>
</feature>
<comment type="caution">
    <text evidence="2">The sequence shown here is derived from an EMBL/GenBank/DDBJ whole genome shotgun (WGS) entry which is preliminary data.</text>
</comment>
<feature type="region of interest" description="Disordered" evidence="1">
    <location>
        <begin position="543"/>
        <end position="638"/>
    </location>
</feature>
<feature type="compositionally biased region" description="Basic and acidic residues" evidence="1">
    <location>
        <begin position="487"/>
        <end position="502"/>
    </location>
</feature>
<feature type="region of interest" description="Disordered" evidence="1">
    <location>
        <begin position="1"/>
        <end position="39"/>
    </location>
</feature>
<feature type="compositionally biased region" description="Polar residues" evidence="1">
    <location>
        <begin position="473"/>
        <end position="486"/>
    </location>
</feature>
<feature type="compositionally biased region" description="Polar residues" evidence="1">
    <location>
        <begin position="609"/>
        <end position="635"/>
    </location>
</feature>
<keyword evidence="3" id="KW-1185">Reference proteome</keyword>
<dbReference type="Proteomes" id="UP001174694">
    <property type="component" value="Unassembled WGS sequence"/>
</dbReference>
<evidence type="ECO:0000313" key="3">
    <source>
        <dbReference type="Proteomes" id="UP001174694"/>
    </source>
</evidence>
<accession>A0AA38RP57</accession>
<feature type="compositionally biased region" description="Low complexity" evidence="1">
    <location>
        <begin position="587"/>
        <end position="608"/>
    </location>
</feature>
<protein>
    <submittedName>
        <fullName evidence="2">Uncharacterized protein</fullName>
    </submittedName>
</protein>
<feature type="compositionally biased region" description="Low complexity" evidence="1">
    <location>
        <begin position="286"/>
        <end position="301"/>
    </location>
</feature>
<organism evidence="2 3">
    <name type="scientific">Pleurostoma richardsiae</name>
    <dbReference type="NCBI Taxonomy" id="41990"/>
    <lineage>
        <taxon>Eukaryota</taxon>
        <taxon>Fungi</taxon>
        <taxon>Dikarya</taxon>
        <taxon>Ascomycota</taxon>
        <taxon>Pezizomycotina</taxon>
        <taxon>Sordariomycetes</taxon>
        <taxon>Sordariomycetidae</taxon>
        <taxon>Calosphaeriales</taxon>
        <taxon>Pleurostomataceae</taxon>
        <taxon>Pleurostoma</taxon>
    </lineage>
</organism>
<dbReference type="EMBL" id="JANBVO010000021">
    <property type="protein sequence ID" value="KAJ9142773.1"/>
    <property type="molecule type" value="Genomic_DNA"/>
</dbReference>
<evidence type="ECO:0000313" key="2">
    <source>
        <dbReference type="EMBL" id="KAJ9142773.1"/>
    </source>
</evidence>
<sequence>MAERPWWNALGARRRTSSDESKNSGPEPQPRRAQKNVKNNWDEVSRFSNLIKNDIPVRSPKDIWIAPTPTQIIETLSTTIMANGVFEPIPKQLNSCVLELIAQHRNHIWDIKGMREQLEEAKESHQADIRHFKKAACEWKKREAAYKAEIKRLELIVTETTEGVRAVILARNNSVVDRDSSSKWEENIENSFDKNSEGTDGCEDVATHIDGSKDNTKGNSAKTPVLENTSAHLTIGSLPRLADHDADVRLSKELSGQQSARGRGVKGIVYKRVHLRPGLYGNEQDSNAQPSPSSNSSFSSSKDGLPSTGQTAASARRPPSSKTSTSSPDSSVSLIAKGILEERVKKTLDRAGVSDLIDFNELSDLSTHFERLTEGKRCQNQDNTKAKAKGSSKADAKAALLEELKHRKMPDSAIESDDDDSFVDTPPKQQRRHQRQFSFVPGDEARAFPASHNQLPSNHGTTAAKKTLTPTKDVTTLRRSNVTATHNGKEPRRPRTPEKGARAEPVVTTTTATSYKVPAVIGEDLRAQSPASKVARQALAAHTPLKKLANDRDSATPVGKEGSAPKAARVSDGTGPNQQRTGTRAPASSSSTEVSVTAASARGSTATANNIKGMTAPSVTDSSSSTTAQPTRTPSGNAQIAAARALASGGAH</sequence>
<reference evidence="2" key="1">
    <citation type="submission" date="2022-07" db="EMBL/GenBank/DDBJ databases">
        <title>Fungi with potential for degradation of polypropylene.</title>
        <authorList>
            <person name="Gostincar C."/>
        </authorList>
    </citation>
    <scope>NUCLEOTIDE SEQUENCE</scope>
    <source>
        <strain evidence="2">EXF-13308</strain>
    </source>
</reference>
<feature type="compositionally biased region" description="Polar residues" evidence="1">
    <location>
        <begin position="451"/>
        <end position="460"/>
    </location>
</feature>
<feature type="region of interest" description="Disordered" evidence="1">
    <location>
        <begin position="403"/>
        <end position="510"/>
    </location>
</feature>
<feature type="compositionally biased region" description="Low complexity" evidence="1">
    <location>
        <begin position="311"/>
        <end position="331"/>
    </location>
</feature>
<evidence type="ECO:0000256" key="1">
    <source>
        <dbReference type="SAM" id="MobiDB-lite"/>
    </source>
</evidence>
<feature type="compositionally biased region" description="Low complexity" evidence="1">
    <location>
        <begin position="461"/>
        <end position="472"/>
    </location>
</feature>
<name>A0AA38RP57_9PEZI</name>
<proteinExistence type="predicted"/>
<dbReference type="AlphaFoldDB" id="A0AA38RP57"/>